<dbReference type="PIRSF" id="PIRSF006221">
    <property type="entry name" value="Ketosamine-3-kinase"/>
    <property type="match status" value="1"/>
</dbReference>
<keyword evidence="1" id="KW-0808">Transferase</keyword>
<proteinExistence type="inferred from homology"/>
<dbReference type="Gene3D" id="3.30.200.20">
    <property type="entry name" value="Phosphorylase Kinase, domain 1"/>
    <property type="match status" value="1"/>
</dbReference>
<dbReference type="OrthoDB" id="5291879at2"/>
<dbReference type="PANTHER" id="PTHR12149">
    <property type="entry name" value="FRUCTOSAMINE 3 KINASE-RELATED PROTEIN"/>
    <property type="match status" value="1"/>
</dbReference>
<dbReference type="GO" id="GO:0016301">
    <property type="term" value="F:kinase activity"/>
    <property type="evidence" value="ECO:0007669"/>
    <property type="project" value="UniProtKB-UniRule"/>
</dbReference>
<dbReference type="InterPro" id="IPR011009">
    <property type="entry name" value="Kinase-like_dom_sf"/>
</dbReference>
<evidence type="ECO:0000313" key="2">
    <source>
        <dbReference type="EMBL" id="SOC39095.1"/>
    </source>
</evidence>
<gene>
    <name evidence="2" type="ORF">SAMN05878391_0713</name>
</gene>
<evidence type="ECO:0000313" key="3">
    <source>
        <dbReference type="Proteomes" id="UP000219412"/>
    </source>
</evidence>
<evidence type="ECO:0000256" key="1">
    <source>
        <dbReference type="PIRNR" id="PIRNR006221"/>
    </source>
</evidence>
<name>A0A285UAZ6_9STAP</name>
<comment type="similarity">
    <text evidence="1">Belongs to the fructosamine kinase family.</text>
</comment>
<keyword evidence="3" id="KW-1185">Reference proteome</keyword>
<accession>A0A285UAZ6</accession>
<organism evidence="2 3">
    <name type="scientific">Salinicoccus kekensis</name>
    <dbReference type="NCBI Taxonomy" id="714307"/>
    <lineage>
        <taxon>Bacteria</taxon>
        <taxon>Bacillati</taxon>
        <taxon>Bacillota</taxon>
        <taxon>Bacilli</taxon>
        <taxon>Bacillales</taxon>
        <taxon>Staphylococcaceae</taxon>
        <taxon>Salinicoccus</taxon>
    </lineage>
</organism>
<dbReference type="EMBL" id="OBQF01000001">
    <property type="protein sequence ID" value="SOC39095.1"/>
    <property type="molecule type" value="Genomic_DNA"/>
</dbReference>
<dbReference type="AlphaFoldDB" id="A0A285UAZ6"/>
<dbReference type="Proteomes" id="UP000219412">
    <property type="component" value="Unassembled WGS sequence"/>
</dbReference>
<dbReference type="SUPFAM" id="SSF56112">
    <property type="entry name" value="Protein kinase-like (PK-like)"/>
    <property type="match status" value="1"/>
</dbReference>
<dbReference type="Gene3D" id="3.90.1200.10">
    <property type="match status" value="1"/>
</dbReference>
<dbReference type="Pfam" id="PF03881">
    <property type="entry name" value="Fructosamin_kin"/>
    <property type="match status" value="1"/>
</dbReference>
<dbReference type="RefSeq" id="WP_097039199.1">
    <property type="nucleotide sequence ID" value="NZ_OBQF01000001.1"/>
</dbReference>
<dbReference type="InterPro" id="IPR016477">
    <property type="entry name" value="Fructo-/Ketosamine-3-kinase"/>
</dbReference>
<dbReference type="PANTHER" id="PTHR12149:SF8">
    <property type="entry name" value="PROTEIN-RIBULOSAMINE 3-KINASE"/>
    <property type="match status" value="1"/>
</dbReference>
<keyword evidence="1 2" id="KW-0418">Kinase</keyword>
<protein>
    <submittedName>
        <fullName evidence="2">Fructosamine-3-kinase</fullName>
    </submittedName>
</protein>
<sequence>MDIKNWKSELPVSGIQKIVPVRGGDVNDAYRVDTDEDSCFLLVQPGRGPDFYAAEIRGLKLMVEAGITVPGVLADGRVGDDAYLLLEYLEEGTGSQRDLGHMVAKMHKSHHKDGLFGFDLPHEGGDIHFAAGWTTSWKQLFLENRMMPLRDRLAALGLWDESDLQMYAEVHEVMEDTLISHQSAPSLLHGDLWAGNYMFLSDGRPALFDPSPLYGDREFDLGATTVFGGFSEDFYAAYDEKYPLTSGAWERIRFYKLYLLMVHLVKFGSVYAGSVNEKMGDILDER</sequence>
<reference evidence="3" key="1">
    <citation type="submission" date="2017-08" db="EMBL/GenBank/DDBJ databases">
        <authorList>
            <person name="Varghese N."/>
            <person name="Submissions S."/>
        </authorList>
    </citation>
    <scope>NUCLEOTIDE SEQUENCE [LARGE SCALE GENOMIC DNA]</scope>
    <source>
        <strain evidence="3">DSM 23173</strain>
    </source>
</reference>